<reference evidence="1" key="2">
    <citation type="submission" date="2020-09" db="EMBL/GenBank/DDBJ databases">
        <authorList>
            <person name="Sun Q."/>
            <person name="Zhou Y."/>
        </authorList>
    </citation>
    <scope>NUCLEOTIDE SEQUENCE</scope>
    <source>
        <strain evidence="1">CGMCC 1.15958</strain>
    </source>
</reference>
<name>A0A916Z6J3_9BACT</name>
<organism evidence="1 2">
    <name type="scientific">Emticicia aquatilis</name>
    <dbReference type="NCBI Taxonomy" id="1537369"/>
    <lineage>
        <taxon>Bacteria</taxon>
        <taxon>Pseudomonadati</taxon>
        <taxon>Bacteroidota</taxon>
        <taxon>Cytophagia</taxon>
        <taxon>Cytophagales</taxon>
        <taxon>Leadbetterellaceae</taxon>
        <taxon>Emticicia</taxon>
    </lineage>
</organism>
<sequence length="431" mass="49124">MTVGIKGEYSIKNFEKLSNVRTGFDNDIALFNNDVLPNGSGGVFARVDKGKNVFSVELNHSWQTVKAVMIGPNELGFPEYDLMFVNPRLGYSYKPLPWLRLNAGLGANLYYEPKFQVNQRLKNELNRAEYFATSLKQYENDNSANGQQMKQMLLGQQKVEAISNSYFKAIRKVYFDARLGVGVDFGGFMIDLNYNRTLTPIIQDIDYNGQASPLNLQYDYLSLSVGYRILPIRKFLLPPRKNKTYEKIQSEIPFYKNEVNFLFGKQSENKNSLNIYESSYTRYLLKRVGVTIGINTIQSPLSATDNDGLPNIGIQNAITVFSEAKFLPLYTKKHRIGLAAGINYIRYEGLEGTTYLITSDNIPAIYQPIFQPIFQPLLIPKKSSFGYQFTVDYNYLLTKRIPIGGWLRANSNKMNRYGDFIALGIKTGYLF</sequence>
<reference evidence="1" key="1">
    <citation type="journal article" date="2014" name="Int. J. Syst. Evol. Microbiol.">
        <title>Complete genome sequence of Corynebacterium casei LMG S-19264T (=DSM 44701T), isolated from a smear-ripened cheese.</title>
        <authorList>
            <consortium name="US DOE Joint Genome Institute (JGI-PGF)"/>
            <person name="Walter F."/>
            <person name="Albersmeier A."/>
            <person name="Kalinowski J."/>
            <person name="Ruckert C."/>
        </authorList>
    </citation>
    <scope>NUCLEOTIDE SEQUENCE</scope>
    <source>
        <strain evidence="1">CGMCC 1.15958</strain>
    </source>
</reference>
<comment type="caution">
    <text evidence="1">The sequence shown here is derived from an EMBL/GenBank/DDBJ whole genome shotgun (WGS) entry which is preliminary data.</text>
</comment>
<gene>
    <name evidence="1" type="ORF">GCM10011514_47090</name>
</gene>
<protein>
    <submittedName>
        <fullName evidence="1">Uncharacterized protein</fullName>
    </submittedName>
</protein>
<dbReference type="Proteomes" id="UP000609064">
    <property type="component" value="Unassembled WGS sequence"/>
</dbReference>
<evidence type="ECO:0000313" key="1">
    <source>
        <dbReference type="EMBL" id="GGD77735.1"/>
    </source>
</evidence>
<keyword evidence="2" id="KW-1185">Reference proteome</keyword>
<proteinExistence type="predicted"/>
<dbReference type="EMBL" id="BMKK01000013">
    <property type="protein sequence ID" value="GGD77735.1"/>
    <property type="molecule type" value="Genomic_DNA"/>
</dbReference>
<accession>A0A916Z6J3</accession>
<evidence type="ECO:0000313" key="2">
    <source>
        <dbReference type="Proteomes" id="UP000609064"/>
    </source>
</evidence>
<dbReference type="AlphaFoldDB" id="A0A916Z6J3"/>